<keyword evidence="11" id="KW-1185">Reference proteome</keyword>
<dbReference type="CDD" id="cd16448">
    <property type="entry name" value="RING-H2"/>
    <property type="match status" value="1"/>
</dbReference>
<keyword evidence="6" id="KW-0833">Ubl conjugation pathway</keyword>
<keyword evidence="4" id="KW-0479">Metal-binding</keyword>
<dbReference type="SMART" id="SM00184">
    <property type="entry name" value="RING"/>
    <property type="match status" value="1"/>
</dbReference>
<dbReference type="EC" id="2.3.2.27" evidence="2"/>
<dbReference type="InterPro" id="IPR001841">
    <property type="entry name" value="Znf_RING"/>
</dbReference>
<dbReference type="eggNOG" id="KOG0800">
    <property type="taxonomic scope" value="Eukaryota"/>
</dbReference>
<evidence type="ECO:0000256" key="2">
    <source>
        <dbReference type="ARBA" id="ARBA00012483"/>
    </source>
</evidence>
<dbReference type="InterPro" id="IPR013083">
    <property type="entry name" value="Znf_RING/FYVE/PHD"/>
</dbReference>
<evidence type="ECO:0000256" key="7">
    <source>
        <dbReference type="ARBA" id="ARBA00022833"/>
    </source>
</evidence>
<dbReference type="SUPFAM" id="SSF57850">
    <property type="entry name" value="RING/U-box"/>
    <property type="match status" value="1"/>
</dbReference>
<protein>
    <recommendedName>
        <fullName evidence="2">RING-type E3 ubiquitin transferase</fullName>
        <ecNumber evidence="2">2.3.2.27</ecNumber>
    </recommendedName>
</protein>
<dbReference type="PANTHER" id="PTHR15710">
    <property type="entry name" value="E3 UBIQUITIN-PROTEIN LIGASE PRAJA"/>
    <property type="match status" value="1"/>
</dbReference>
<evidence type="ECO:0000313" key="11">
    <source>
        <dbReference type="Proteomes" id="UP000030645"/>
    </source>
</evidence>
<evidence type="ECO:0000256" key="5">
    <source>
        <dbReference type="ARBA" id="ARBA00022771"/>
    </source>
</evidence>
<keyword evidence="3" id="KW-0808">Transferase</keyword>
<evidence type="ECO:0000259" key="9">
    <source>
        <dbReference type="PROSITE" id="PS50089"/>
    </source>
</evidence>
<sequence length="300" mass="33972">MAHDDDDQYLYPVDIYDEERNLNNLIDSSATERSIYITARKTNYPDNQSLSSPRFYMEFCFLHRTRCSDIRHSADSDTNILSTWLEFHHPFDRFASVEGAKAVVARILSDEETIPYSVNGGDSRSSQSLLWTDLDASAALELFQHGFDDVVTRISEAAARIVSEAAAAGRKVVEMVITFDKRTVVPHDELQRLIAHYVEYRQDTELNRAIGQSFSESAGRFGSVPAAKSAVEALERFRYERSSARDEDDQSKCVICMEELTIGSHVTCLPCSHIFHGGCILEWLNDNHTCPLCRFKLPSQ</sequence>
<reference evidence="11" key="1">
    <citation type="submission" date="2013-01" db="EMBL/GenBank/DDBJ databases">
        <title>Draft Genome Sequence of a Mulberry Tree, Morus notabilis C.K. Schneid.</title>
        <authorList>
            <person name="He N."/>
            <person name="Zhao S."/>
        </authorList>
    </citation>
    <scope>NUCLEOTIDE SEQUENCE</scope>
</reference>
<evidence type="ECO:0000256" key="1">
    <source>
        <dbReference type="ARBA" id="ARBA00000900"/>
    </source>
</evidence>
<dbReference type="Proteomes" id="UP000030645">
    <property type="component" value="Unassembled WGS sequence"/>
</dbReference>
<name>W9RYN2_9ROSA</name>
<evidence type="ECO:0000256" key="4">
    <source>
        <dbReference type="ARBA" id="ARBA00022723"/>
    </source>
</evidence>
<proteinExistence type="predicted"/>
<keyword evidence="5 8" id="KW-0863">Zinc-finger</keyword>
<feature type="domain" description="RING-type" evidence="9">
    <location>
        <begin position="253"/>
        <end position="294"/>
    </location>
</feature>
<dbReference type="GO" id="GO:0061630">
    <property type="term" value="F:ubiquitin protein ligase activity"/>
    <property type="evidence" value="ECO:0007669"/>
    <property type="project" value="UniProtKB-EC"/>
</dbReference>
<dbReference type="GO" id="GO:0008270">
    <property type="term" value="F:zinc ion binding"/>
    <property type="evidence" value="ECO:0007669"/>
    <property type="project" value="UniProtKB-KW"/>
</dbReference>
<evidence type="ECO:0000256" key="8">
    <source>
        <dbReference type="PROSITE-ProRule" id="PRU00175"/>
    </source>
</evidence>
<dbReference type="GO" id="GO:0005737">
    <property type="term" value="C:cytoplasm"/>
    <property type="evidence" value="ECO:0007669"/>
    <property type="project" value="TreeGrafter"/>
</dbReference>
<gene>
    <name evidence="10" type="ORF">L484_023213</name>
</gene>
<evidence type="ECO:0000256" key="3">
    <source>
        <dbReference type="ARBA" id="ARBA00022679"/>
    </source>
</evidence>
<dbReference type="PROSITE" id="PS50089">
    <property type="entry name" value="ZF_RING_2"/>
    <property type="match status" value="1"/>
</dbReference>
<dbReference type="GO" id="GO:0016567">
    <property type="term" value="P:protein ubiquitination"/>
    <property type="evidence" value="ECO:0007669"/>
    <property type="project" value="TreeGrafter"/>
</dbReference>
<evidence type="ECO:0000256" key="6">
    <source>
        <dbReference type="ARBA" id="ARBA00022786"/>
    </source>
</evidence>
<evidence type="ECO:0000313" key="10">
    <source>
        <dbReference type="EMBL" id="EXC17857.1"/>
    </source>
</evidence>
<dbReference type="Pfam" id="PF13639">
    <property type="entry name" value="zf-RING_2"/>
    <property type="match status" value="1"/>
</dbReference>
<keyword evidence="7" id="KW-0862">Zinc</keyword>
<comment type="catalytic activity">
    <reaction evidence="1">
        <text>S-ubiquitinyl-[E2 ubiquitin-conjugating enzyme]-L-cysteine + [acceptor protein]-L-lysine = [E2 ubiquitin-conjugating enzyme]-L-cysteine + N(6)-ubiquitinyl-[acceptor protein]-L-lysine.</text>
        <dbReference type="EC" id="2.3.2.27"/>
    </reaction>
</comment>
<accession>W9RYN2</accession>
<dbReference type="FunFam" id="3.30.40.10:FF:000127">
    <property type="entry name" value="E3 ubiquitin-protein ligase RNF181"/>
    <property type="match status" value="1"/>
</dbReference>
<dbReference type="PANTHER" id="PTHR15710:SF194">
    <property type="entry name" value="RING_U-BOX SUPERFAMILY PROTEIN"/>
    <property type="match status" value="1"/>
</dbReference>
<dbReference type="EMBL" id="KE345823">
    <property type="protein sequence ID" value="EXC17857.1"/>
    <property type="molecule type" value="Genomic_DNA"/>
</dbReference>
<organism evidence="10 11">
    <name type="scientific">Morus notabilis</name>
    <dbReference type="NCBI Taxonomy" id="981085"/>
    <lineage>
        <taxon>Eukaryota</taxon>
        <taxon>Viridiplantae</taxon>
        <taxon>Streptophyta</taxon>
        <taxon>Embryophyta</taxon>
        <taxon>Tracheophyta</taxon>
        <taxon>Spermatophyta</taxon>
        <taxon>Magnoliopsida</taxon>
        <taxon>eudicotyledons</taxon>
        <taxon>Gunneridae</taxon>
        <taxon>Pentapetalae</taxon>
        <taxon>rosids</taxon>
        <taxon>fabids</taxon>
        <taxon>Rosales</taxon>
        <taxon>Moraceae</taxon>
        <taxon>Moreae</taxon>
        <taxon>Morus</taxon>
    </lineage>
</organism>
<dbReference type="Gene3D" id="3.30.40.10">
    <property type="entry name" value="Zinc/RING finger domain, C3HC4 (zinc finger)"/>
    <property type="match status" value="1"/>
</dbReference>
<dbReference type="AlphaFoldDB" id="W9RYN2"/>